<dbReference type="CDD" id="cd01131">
    <property type="entry name" value="PilT"/>
    <property type="match status" value="1"/>
</dbReference>
<protein>
    <submittedName>
        <fullName evidence="3">PilT/PilU family type 4a pilus ATPase</fullName>
    </submittedName>
</protein>
<dbReference type="EMBL" id="DSYQ01000001">
    <property type="protein sequence ID" value="HGT70658.1"/>
    <property type="molecule type" value="Genomic_DNA"/>
</dbReference>
<name>A0A7C4R4D3_UNCC3</name>
<dbReference type="InterPro" id="IPR027417">
    <property type="entry name" value="P-loop_NTPase"/>
</dbReference>
<dbReference type="AlphaFoldDB" id="A0A7C4R4D3"/>
<dbReference type="Pfam" id="PF00437">
    <property type="entry name" value="T2SSE"/>
    <property type="match status" value="1"/>
</dbReference>
<dbReference type="InterPro" id="IPR003593">
    <property type="entry name" value="AAA+_ATPase"/>
</dbReference>
<organism evidence="3">
    <name type="scientific">candidate division CPR3 bacterium</name>
    <dbReference type="NCBI Taxonomy" id="2268181"/>
    <lineage>
        <taxon>Bacteria</taxon>
        <taxon>Bacteria division CPR3</taxon>
    </lineage>
</organism>
<sequence>MNKENDTTEYMNIPEINKGKSEIYSLVDIAISFTASDLILSAGSIPTMRVDGKLLPIYEKPRLTPGYIEKLVNMLINDDHKKELKEKKEVDFSYSFKDKAFLRINVFYQKGVLSCVIRIIPGGIKDFDDLNLPSIIKKFSYENHGLVLVTGPSGCGKSTTIAAILEEVNRTRSVHILTIEDPIEYVFKPKQSIIDQRELKRDTLLYSNALKSSFREDFDVIFIGELRDRESIEAALNIAESGHLVFSTIHSIDAVSAPDRIINFFPADMHGPVRNQLSNVLLGIVAQKLLPKVDGGRIPAVEVMLNNQAVKNIIRDGKTDQLKNVIQISGDIGMISFEKSINELIKCGKVIKQ</sequence>
<dbReference type="NCBIfam" id="TIGR01420">
    <property type="entry name" value="pilT_fam"/>
    <property type="match status" value="1"/>
</dbReference>
<dbReference type="GO" id="GO:0005524">
    <property type="term" value="F:ATP binding"/>
    <property type="evidence" value="ECO:0007669"/>
    <property type="project" value="InterPro"/>
</dbReference>
<dbReference type="GO" id="GO:0016887">
    <property type="term" value="F:ATP hydrolysis activity"/>
    <property type="evidence" value="ECO:0007669"/>
    <property type="project" value="InterPro"/>
</dbReference>
<reference evidence="3" key="1">
    <citation type="journal article" date="2020" name="mSystems">
        <title>Genome- and Community-Level Interaction Insights into Carbon Utilization and Element Cycling Functions of Hydrothermarchaeota in Hydrothermal Sediment.</title>
        <authorList>
            <person name="Zhou Z."/>
            <person name="Liu Y."/>
            <person name="Xu W."/>
            <person name="Pan J."/>
            <person name="Luo Z.H."/>
            <person name="Li M."/>
        </authorList>
    </citation>
    <scope>NUCLEOTIDE SEQUENCE [LARGE SCALE GENOMIC DNA]</scope>
    <source>
        <strain evidence="3">SpSt-579</strain>
    </source>
</reference>
<gene>
    <name evidence="3" type="ORF">ENT43_00170</name>
</gene>
<dbReference type="InterPro" id="IPR050921">
    <property type="entry name" value="T4SS_GSP_E_ATPase"/>
</dbReference>
<proteinExistence type="inferred from homology"/>
<comment type="caution">
    <text evidence="3">The sequence shown here is derived from an EMBL/GenBank/DDBJ whole genome shotgun (WGS) entry which is preliminary data.</text>
</comment>
<dbReference type="InterPro" id="IPR006321">
    <property type="entry name" value="PilT/PilU"/>
</dbReference>
<dbReference type="SMART" id="SM00382">
    <property type="entry name" value="AAA"/>
    <property type="match status" value="1"/>
</dbReference>
<comment type="similarity">
    <text evidence="1">Belongs to the GSP E family.</text>
</comment>
<dbReference type="PANTHER" id="PTHR30486:SF12">
    <property type="entry name" value="TYPE IV PILUS ATPASE PILU"/>
    <property type="match status" value="1"/>
</dbReference>
<evidence type="ECO:0000259" key="2">
    <source>
        <dbReference type="SMART" id="SM00382"/>
    </source>
</evidence>
<dbReference type="InterPro" id="IPR001482">
    <property type="entry name" value="T2SS/T4SS_dom"/>
</dbReference>
<evidence type="ECO:0000256" key="1">
    <source>
        <dbReference type="ARBA" id="ARBA00006611"/>
    </source>
</evidence>
<dbReference type="SUPFAM" id="SSF52540">
    <property type="entry name" value="P-loop containing nucleoside triphosphate hydrolases"/>
    <property type="match status" value="1"/>
</dbReference>
<evidence type="ECO:0000313" key="3">
    <source>
        <dbReference type="EMBL" id="HGT70658.1"/>
    </source>
</evidence>
<dbReference type="Gene3D" id="3.40.50.300">
    <property type="entry name" value="P-loop containing nucleotide triphosphate hydrolases"/>
    <property type="match status" value="1"/>
</dbReference>
<dbReference type="Gene3D" id="3.30.450.90">
    <property type="match status" value="1"/>
</dbReference>
<dbReference type="PANTHER" id="PTHR30486">
    <property type="entry name" value="TWITCHING MOTILITY PROTEIN PILT"/>
    <property type="match status" value="1"/>
</dbReference>
<accession>A0A7C4R4D3</accession>
<feature type="domain" description="AAA+ ATPase" evidence="2">
    <location>
        <begin position="143"/>
        <end position="250"/>
    </location>
</feature>